<dbReference type="CDD" id="cd12962">
    <property type="entry name" value="X25_BaPul_like"/>
    <property type="match status" value="3"/>
</dbReference>
<dbReference type="PANTHER" id="PTHR43002">
    <property type="entry name" value="GLYCOGEN DEBRANCHING ENZYME"/>
    <property type="match status" value="1"/>
</dbReference>
<dbReference type="InterPro" id="IPR017853">
    <property type="entry name" value="GH"/>
</dbReference>
<comment type="caution">
    <text evidence="5">The sequence shown here is derived from an EMBL/GenBank/DDBJ whole genome shotgun (WGS) entry which is preliminary data.</text>
</comment>
<dbReference type="SMART" id="SM00642">
    <property type="entry name" value="Aamy"/>
    <property type="match status" value="1"/>
</dbReference>
<dbReference type="CDD" id="cd11341">
    <property type="entry name" value="AmyAc_Pullulanase_LD-like"/>
    <property type="match status" value="1"/>
</dbReference>
<dbReference type="InterPro" id="IPR011839">
    <property type="entry name" value="Pullul_strch"/>
</dbReference>
<evidence type="ECO:0000256" key="2">
    <source>
        <dbReference type="SAM" id="MobiDB-lite"/>
    </source>
</evidence>
<comment type="similarity">
    <text evidence="1">Belongs to the glycosyl hydrolase 13 family.</text>
</comment>
<dbReference type="InterPro" id="IPR040671">
    <property type="entry name" value="Pullulanase_N2"/>
</dbReference>
<dbReference type="InterPro" id="IPR013783">
    <property type="entry name" value="Ig-like_fold"/>
</dbReference>
<keyword evidence="6" id="KW-1185">Reference proteome</keyword>
<feature type="domain" description="Glycosyl hydrolase family 13 catalytic" evidence="4">
    <location>
        <begin position="159"/>
        <end position="629"/>
    </location>
</feature>
<dbReference type="EMBL" id="BAABDC010000001">
    <property type="protein sequence ID" value="GAA3688454.1"/>
    <property type="molecule type" value="Genomic_DNA"/>
</dbReference>
<dbReference type="Gene3D" id="2.60.40.10">
    <property type="entry name" value="Immunoglobulins"/>
    <property type="match status" value="4"/>
</dbReference>
<keyword evidence="3" id="KW-0732">Signal</keyword>
<dbReference type="Gene3D" id="2.60.40.1130">
    <property type="entry name" value="Rab geranylgeranyltransferase alpha-subunit, insert domain"/>
    <property type="match status" value="1"/>
</dbReference>
<dbReference type="Proteomes" id="UP001501468">
    <property type="component" value="Unassembled WGS sequence"/>
</dbReference>
<evidence type="ECO:0000313" key="5">
    <source>
        <dbReference type="EMBL" id="GAA3688454.1"/>
    </source>
</evidence>
<evidence type="ECO:0000256" key="1">
    <source>
        <dbReference type="ARBA" id="ARBA00008061"/>
    </source>
</evidence>
<dbReference type="InterPro" id="IPR054409">
    <property type="entry name" value="X25_BaPul-like"/>
</dbReference>
<name>A0ABP7CHB0_9MICO</name>
<organism evidence="5 6">
    <name type="scientific">Terrabacter ginsenosidimutans</name>
    <dbReference type="NCBI Taxonomy" id="490575"/>
    <lineage>
        <taxon>Bacteria</taxon>
        <taxon>Bacillati</taxon>
        <taxon>Actinomycetota</taxon>
        <taxon>Actinomycetes</taxon>
        <taxon>Micrococcales</taxon>
        <taxon>Intrasporangiaceae</taxon>
        <taxon>Terrabacter</taxon>
    </lineage>
</organism>
<dbReference type="SUPFAM" id="SSF51011">
    <property type="entry name" value="Glycosyl hydrolase domain"/>
    <property type="match status" value="1"/>
</dbReference>
<dbReference type="CDD" id="cd11339">
    <property type="entry name" value="AmyAc_bac_CMD_like_2"/>
    <property type="match status" value="1"/>
</dbReference>
<sequence>MRRRPALSVASISALVIAGLAVPLTGTPTARADAPRTATLVGSLQDELGCSADWQPDCTKTDLTLQPGTTTYAADFRVPAGSYELKVAINHSWDESYGQGSGNVPLVLAGPATLRFTYDDKTHAVGVAPTDLPGPATQADSKLAASSLRSLATKERFYFVMADRFANGDTANDKGGLTGGPLSTGFDPTNEGFYHGGDLKGLTGKLDYIKGLGTTAIWLTPSFKNRAVQGSGSDASAGYHGYWITDFTQIDPHLGTNGDMRTLISAAHAKGMKVYFDIITNHTADVISYDGGKYTYVNKATSPYKDAQGNVFDDAAVAGKPACTGGATVPDCFPAMSAATSFPYVPKVADADKDVKVPAWLNDTTLYHNRGDSTYAGESSTYGDFSGLDDLFTENPKVVTGMEDIYKSWVDFGVDGFRIDTVKHVDMPFWQSFSPAILDHAKATGKDDFFMFGEVYDGNPAYTSQFTTKGALPATLDFGFQGAALGFAQGKATTGIRDLFAGDDYYTDTDSNAYELPTFLGNHDMGRVGAMLLAGGAKGDDLLSRDRLATSLMFLTRGNPVVYYGDEQGFTGPTSDFGDKRARQDMFATQTPIYQDDVIVGSDKTAGAAAHYDTSAPLYRQIKALSALRSANPALADGAQVHRYASDAAGIYAISRIDKAAKREYVVVANNATTAKTATFATYSAGSKLVPLLGATADLRAAADGRVTVTVPPLSVAVYRANSTMAQPKSAPAIFPTSPSAGGVVGGRAEIGAAVPGNSFAEVTFLQRPVGTSAWTPIGTDDNAPYRVFHDVSGLAKGTLVEYRMVAKDLSGHVSATSTYGIVGEPTTAGGGGSGGGVGPVTQPANVSVPGSHNSEMGCPGDWQPDCAQAQLALDPKDEIWKGTYSSIPAGDYEYKAAINKSWDENYGVGGGKGAGNIPYSAPGGKPVTFYYDHRTHWVTSDAQGPIITAPGSFQSELGCPGDWAPDCMRSWLQDPDGDGTYAFTTDQIPAGSYEFKVAVGLGWNEAYPANNVAFSVPSDGVLTTITYKASTHEVSVKTSKAGAAPDLTKSKAFVVGPDLVAWPASALPAGTDPATLSWRLHWSADGGLAVDAEAVTGGSVASLTRDPAGLPASLVSAHPELAGAVALRLDKKTARLLPEILKGQVAVGMYDSNGMLLDATGAQTAIALDALYAASARTRSYGVSFAGSGRVGFSLWAPTAQQVTLLTWPAGSADQPVATAQRTVMTRDGAGAWTASLGASARNARYLYEVRVWAPTTGKVETNVVTDPSSVALTLNSTRSVAVDLRDPAFMPSTWRTTPSPRLAQDVDSTIYELHIRDYSMSDAKVPADQRGSYLAFAANGDGRAHLKALAKAGLNTVHLLPSFDIASIEEDPAKQETPKCDLASYAPDSEEQQKCVGAVASKDAFNWGYDPYHYSAPDGSYASSAKAADGGARVAEFRTMVGALHQDGLRVVLDQVFNHTAQSGQGDKSVLDKVVPGYYQRLNASGAVETSTCCQNVATEHAMGEKLMVDSVVSWARNYRVDGFRFDLMGHHSRANMLAVRSALDALTLQKDGVDGKSIYLYGEGWNFGEVADNKLFVQATQGQLGGTGIGTFSDRLRDGVRGGGPFDEDPRRQGFGSGEATDPNGAPVNADATTRLRSDTDLVQLGLAGNLKTFTFRSQKSGTVVNGTQVDYNGSPAGYADQPDEVVSYVDAHDNETLFDSLTYKLPVATTMQDRVRMNTLSLATTALAQTPSFWHAGADLLRSKSLNRDSYDSGDWFNRLDWTGADNGFGHGLPPQEQNAAKWPFMKPLLANPALKPTAADVRSADAMAQDLLRLRFSTKLFRLGNAAAINAKVSFPVSGTADAEQGVIVMRIDDTKGADVDPALRGAVVVFNATPDAVTQKVPGLTGSVTLSPVQAKGADSVVKQAAYDAGSGSFSVPARTVAVFVQPS</sequence>
<proteinExistence type="inferred from homology"/>
<evidence type="ECO:0000259" key="4">
    <source>
        <dbReference type="SMART" id="SM00642"/>
    </source>
</evidence>
<dbReference type="InterPro" id="IPR024561">
    <property type="entry name" value="Pullul_strch_C"/>
</dbReference>
<dbReference type="Pfam" id="PF17967">
    <property type="entry name" value="Pullulanase_N2"/>
    <property type="match status" value="1"/>
</dbReference>
<feature type="chain" id="PRO_5047084165" description="Glycosyl hydrolase family 13 catalytic domain-containing protein" evidence="3">
    <location>
        <begin position="33"/>
        <end position="1934"/>
    </location>
</feature>
<evidence type="ECO:0000313" key="6">
    <source>
        <dbReference type="Proteomes" id="UP001501468"/>
    </source>
</evidence>
<dbReference type="Pfam" id="PF22058">
    <property type="entry name" value="X25_BaPul_like"/>
    <property type="match status" value="3"/>
</dbReference>
<dbReference type="SUPFAM" id="SSF81296">
    <property type="entry name" value="E set domains"/>
    <property type="match status" value="2"/>
</dbReference>
<reference evidence="6" key="1">
    <citation type="journal article" date="2019" name="Int. J. Syst. Evol. Microbiol.">
        <title>The Global Catalogue of Microorganisms (GCM) 10K type strain sequencing project: providing services to taxonomists for standard genome sequencing and annotation.</title>
        <authorList>
            <consortium name="The Broad Institute Genomics Platform"/>
            <consortium name="The Broad Institute Genome Sequencing Center for Infectious Disease"/>
            <person name="Wu L."/>
            <person name="Ma J."/>
        </authorList>
    </citation>
    <scope>NUCLEOTIDE SEQUENCE [LARGE SCALE GENOMIC DNA]</scope>
    <source>
        <strain evidence="6">JCM 17125</strain>
    </source>
</reference>
<feature type="region of interest" description="Disordered" evidence="2">
    <location>
        <begin position="1604"/>
        <end position="1631"/>
    </location>
</feature>
<gene>
    <name evidence="5" type="ORF">GCM10022399_00030</name>
</gene>
<dbReference type="InterPro" id="IPR013780">
    <property type="entry name" value="Glyco_hydro_b"/>
</dbReference>
<dbReference type="Pfam" id="PF00128">
    <property type="entry name" value="Alpha-amylase"/>
    <property type="match status" value="1"/>
</dbReference>
<dbReference type="SUPFAM" id="SSF51445">
    <property type="entry name" value="(Trans)glycosidases"/>
    <property type="match status" value="2"/>
</dbReference>
<dbReference type="Pfam" id="PF11852">
    <property type="entry name" value="Pullul_strch_C"/>
    <property type="match status" value="1"/>
</dbReference>
<dbReference type="CDD" id="cd02860">
    <property type="entry name" value="E_set_Pullulanase"/>
    <property type="match status" value="1"/>
</dbReference>
<feature type="signal peptide" evidence="3">
    <location>
        <begin position="1"/>
        <end position="32"/>
    </location>
</feature>
<dbReference type="InterPro" id="IPR006047">
    <property type="entry name" value="GH13_cat_dom"/>
</dbReference>
<dbReference type="RefSeq" id="WP_344939806.1">
    <property type="nucleotide sequence ID" value="NZ_BAABDC010000001.1"/>
</dbReference>
<dbReference type="Gene3D" id="3.20.20.80">
    <property type="entry name" value="Glycosidases"/>
    <property type="match status" value="3"/>
</dbReference>
<dbReference type="NCBIfam" id="TIGR02103">
    <property type="entry name" value="pullul_strch"/>
    <property type="match status" value="1"/>
</dbReference>
<dbReference type="Gene3D" id="2.60.40.1180">
    <property type="entry name" value="Golgi alpha-mannosidase II"/>
    <property type="match status" value="2"/>
</dbReference>
<dbReference type="InterPro" id="IPR014756">
    <property type="entry name" value="Ig_E-set"/>
</dbReference>
<evidence type="ECO:0000256" key="3">
    <source>
        <dbReference type="SAM" id="SignalP"/>
    </source>
</evidence>
<dbReference type="InterPro" id="IPR004193">
    <property type="entry name" value="Glyco_hydro_13_N"/>
</dbReference>
<accession>A0ABP7CHB0</accession>
<protein>
    <recommendedName>
        <fullName evidence="4">Glycosyl hydrolase family 13 catalytic domain-containing protein</fullName>
    </recommendedName>
</protein>
<dbReference type="Pfam" id="PF02922">
    <property type="entry name" value="CBM_48"/>
    <property type="match status" value="1"/>
</dbReference>